<dbReference type="InterPro" id="IPR036388">
    <property type="entry name" value="WH-like_DNA-bd_sf"/>
</dbReference>
<dbReference type="CDD" id="cd06445">
    <property type="entry name" value="ATase"/>
    <property type="match status" value="1"/>
</dbReference>
<feature type="active site" description="Nucleophile; methyl group acceptor" evidence="9">
    <location>
        <position position="131"/>
    </location>
</feature>
<comment type="similarity">
    <text evidence="2 9">Belongs to the MGMT family.</text>
</comment>
<dbReference type="EMBL" id="CP041730">
    <property type="protein sequence ID" value="QDQ26804.1"/>
    <property type="molecule type" value="Genomic_DNA"/>
</dbReference>
<evidence type="ECO:0000313" key="12">
    <source>
        <dbReference type="Proteomes" id="UP000317550"/>
    </source>
</evidence>
<dbReference type="GO" id="GO:0032259">
    <property type="term" value="P:methylation"/>
    <property type="evidence" value="ECO:0007669"/>
    <property type="project" value="UniProtKB-KW"/>
</dbReference>
<evidence type="ECO:0000256" key="5">
    <source>
        <dbReference type="ARBA" id="ARBA00022679"/>
    </source>
</evidence>
<evidence type="ECO:0000256" key="4">
    <source>
        <dbReference type="ARBA" id="ARBA00022603"/>
    </source>
</evidence>
<comment type="catalytic activity">
    <reaction evidence="1 9">
        <text>a 4-O-methyl-thymidine in DNA + L-cysteinyl-[protein] = a thymidine in DNA + S-methyl-L-cysteinyl-[protein]</text>
        <dbReference type="Rhea" id="RHEA:53428"/>
        <dbReference type="Rhea" id="RHEA-COMP:10131"/>
        <dbReference type="Rhea" id="RHEA-COMP:10132"/>
        <dbReference type="Rhea" id="RHEA-COMP:13555"/>
        <dbReference type="Rhea" id="RHEA-COMP:13556"/>
        <dbReference type="ChEBI" id="CHEBI:29950"/>
        <dbReference type="ChEBI" id="CHEBI:82612"/>
        <dbReference type="ChEBI" id="CHEBI:137386"/>
        <dbReference type="ChEBI" id="CHEBI:137387"/>
        <dbReference type="EC" id="2.1.1.63"/>
    </reaction>
</comment>
<keyword evidence="6 9" id="KW-0227">DNA damage</keyword>
<dbReference type="AlphaFoldDB" id="A0A516SF70"/>
<evidence type="ECO:0000256" key="6">
    <source>
        <dbReference type="ARBA" id="ARBA00022763"/>
    </source>
</evidence>
<organism evidence="11 12">
    <name type="scientific">Chitinimonas arctica</name>
    <dbReference type="NCBI Taxonomy" id="2594795"/>
    <lineage>
        <taxon>Bacteria</taxon>
        <taxon>Pseudomonadati</taxon>
        <taxon>Pseudomonadota</taxon>
        <taxon>Betaproteobacteria</taxon>
        <taxon>Neisseriales</taxon>
        <taxon>Chitinibacteraceae</taxon>
        <taxon>Chitinimonas</taxon>
    </lineage>
</organism>
<dbReference type="GO" id="GO:0005737">
    <property type="term" value="C:cytoplasm"/>
    <property type="evidence" value="ECO:0007669"/>
    <property type="project" value="UniProtKB-SubCell"/>
</dbReference>
<evidence type="ECO:0000256" key="7">
    <source>
        <dbReference type="ARBA" id="ARBA00023204"/>
    </source>
</evidence>
<dbReference type="Gene3D" id="3.30.160.70">
    <property type="entry name" value="Methylated DNA-protein cysteine methyltransferase domain"/>
    <property type="match status" value="1"/>
</dbReference>
<dbReference type="Pfam" id="PF01035">
    <property type="entry name" value="DNA_binding_1"/>
    <property type="match status" value="1"/>
</dbReference>
<dbReference type="Proteomes" id="UP000317550">
    <property type="component" value="Chromosome"/>
</dbReference>
<evidence type="ECO:0000256" key="3">
    <source>
        <dbReference type="ARBA" id="ARBA00022490"/>
    </source>
</evidence>
<dbReference type="SUPFAM" id="SSF46767">
    <property type="entry name" value="Methylated DNA-protein cysteine methyltransferase, C-terminal domain"/>
    <property type="match status" value="1"/>
</dbReference>
<dbReference type="InterPro" id="IPR036217">
    <property type="entry name" value="MethylDNA_cys_MeTrfase_DNAb"/>
</dbReference>
<dbReference type="SUPFAM" id="SSF53155">
    <property type="entry name" value="Methylated DNA-protein cysteine methyltransferase domain"/>
    <property type="match status" value="1"/>
</dbReference>
<accession>A0A516SF70</accession>
<dbReference type="Gene3D" id="1.10.10.10">
    <property type="entry name" value="Winged helix-like DNA-binding domain superfamily/Winged helix DNA-binding domain"/>
    <property type="match status" value="1"/>
</dbReference>
<dbReference type="InterPro" id="IPR036631">
    <property type="entry name" value="MGMT_N_sf"/>
</dbReference>
<protein>
    <recommendedName>
        <fullName evidence="9">Methylated-DNA--protein-cysteine methyltransferase</fullName>
        <ecNumber evidence="9">2.1.1.63</ecNumber>
    </recommendedName>
    <alternativeName>
        <fullName evidence="9">6-O-methylguanine-DNA methyltransferase</fullName>
        <shortName evidence="9">MGMT</shortName>
    </alternativeName>
    <alternativeName>
        <fullName evidence="9">O-6-methylguanine-DNA-alkyltransferase</fullName>
    </alternativeName>
</protein>
<dbReference type="KEGG" id="cari:FNU76_10750"/>
<evidence type="ECO:0000259" key="10">
    <source>
        <dbReference type="Pfam" id="PF01035"/>
    </source>
</evidence>
<evidence type="ECO:0000256" key="1">
    <source>
        <dbReference type="ARBA" id="ARBA00001286"/>
    </source>
</evidence>
<comment type="miscellaneous">
    <text evidence="9">This enzyme catalyzes only one turnover and therefore is not strictly catalytic. According to one definition, an enzyme is a biocatalyst that acts repeatedly and over many reaction cycles.</text>
</comment>
<evidence type="ECO:0000256" key="8">
    <source>
        <dbReference type="ARBA" id="ARBA00049348"/>
    </source>
</evidence>
<dbReference type="GO" id="GO:0003908">
    <property type="term" value="F:methylated-DNA-[protein]-cysteine S-methyltransferase activity"/>
    <property type="evidence" value="ECO:0007669"/>
    <property type="project" value="UniProtKB-UniRule"/>
</dbReference>
<comment type="function">
    <text evidence="9">Involved in the cellular defense against the biological effects of O6-methylguanine (O6-MeG) and O4-methylthymine (O4-MeT) in DNA. Repairs the methylated nucleobase in DNA by stoichiometrically transferring the methyl group to a cysteine residue in the enzyme. This is a suicide reaction: the enzyme is irreversibly inactivated.</text>
</comment>
<feature type="domain" description="Methylated-DNA-[protein]-cysteine S-methyltransferase DNA binding" evidence="10">
    <location>
        <begin position="80"/>
        <end position="159"/>
    </location>
</feature>
<proteinExistence type="inferred from homology"/>
<dbReference type="InterPro" id="IPR014048">
    <property type="entry name" value="MethylDNA_cys_MeTrfase_DNA-bd"/>
</dbReference>
<dbReference type="PANTHER" id="PTHR10815:SF5">
    <property type="entry name" value="METHYLATED-DNA--PROTEIN-CYSTEINE METHYLTRANSFERASE"/>
    <property type="match status" value="1"/>
</dbReference>
<dbReference type="GO" id="GO:0006307">
    <property type="term" value="P:DNA alkylation repair"/>
    <property type="evidence" value="ECO:0007669"/>
    <property type="project" value="UniProtKB-UniRule"/>
</dbReference>
<dbReference type="RefSeq" id="WP_144278198.1">
    <property type="nucleotide sequence ID" value="NZ_CP041730.1"/>
</dbReference>
<evidence type="ECO:0000256" key="2">
    <source>
        <dbReference type="ARBA" id="ARBA00008711"/>
    </source>
</evidence>
<dbReference type="EC" id="2.1.1.63" evidence="9"/>
<dbReference type="NCBIfam" id="TIGR00589">
    <property type="entry name" value="ogt"/>
    <property type="match status" value="1"/>
</dbReference>
<keyword evidence="12" id="KW-1185">Reference proteome</keyword>
<keyword evidence="7 9" id="KW-0234">DNA repair</keyword>
<dbReference type="FunFam" id="1.10.10.10:FF:000214">
    <property type="entry name" value="Methylated-DNA--protein-cysteine methyltransferase"/>
    <property type="match status" value="1"/>
</dbReference>
<comment type="catalytic activity">
    <reaction evidence="8 9">
        <text>a 6-O-methyl-2'-deoxyguanosine in DNA + L-cysteinyl-[protein] = S-methyl-L-cysteinyl-[protein] + a 2'-deoxyguanosine in DNA</text>
        <dbReference type="Rhea" id="RHEA:24000"/>
        <dbReference type="Rhea" id="RHEA-COMP:10131"/>
        <dbReference type="Rhea" id="RHEA-COMP:10132"/>
        <dbReference type="Rhea" id="RHEA-COMP:11367"/>
        <dbReference type="Rhea" id="RHEA-COMP:11368"/>
        <dbReference type="ChEBI" id="CHEBI:29950"/>
        <dbReference type="ChEBI" id="CHEBI:82612"/>
        <dbReference type="ChEBI" id="CHEBI:85445"/>
        <dbReference type="ChEBI" id="CHEBI:85448"/>
        <dbReference type="EC" id="2.1.1.63"/>
    </reaction>
</comment>
<comment type="subcellular location">
    <subcellularLocation>
        <location evidence="9">Cytoplasm</location>
    </subcellularLocation>
</comment>
<evidence type="ECO:0000313" key="11">
    <source>
        <dbReference type="EMBL" id="QDQ26804.1"/>
    </source>
</evidence>
<reference evidence="12" key="1">
    <citation type="submission" date="2019-07" db="EMBL/GenBank/DDBJ databases">
        <title>Chitinimonas sp. nov., isolated from Ny-Alesund, arctica soil.</title>
        <authorList>
            <person name="Xu Q."/>
            <person name="Peng F."/>
        </authorList>
    </citation>
    <scope>NUCLEOTIDE SEQUENCE [LARGE SCALE GENOMIC DNA]</scope>
    <source>
        <strain evidence="12">R3-44</strain>
    </source>
</reference>
<name>A0A516SF70_9NEIS</name>
<dbReference type="PROSITE" id="PS00374">
    <property type="entry name" value="MGMT"/>
    <property type="match status" value="1"/>
</dbReference>
<dbReference type="PANTHER" id="PTHR10815">
    <property type="entry name" value="METHYLATED-DNA--PROTEIN-CYSTEINE METHYLTRANSFERASE"/>
    <property type="match status" value="1"/>
</dbReference>
<sequence length="175" mass="18709">MKRDLAWDGIPSPFGDMVGVVDETGALLSLSFGPDAVAAAERRGAQWQAARLVEVRRQLGSYLAGELRRFSLPLAAPGTPFQREVWAALCEIPYGETRSYGELARALGQPGAARAVGRANATNPIGLVVPCHRVIGADGSLTGYAAGLPRKQALLRFEQAHQPYLTGTLPLFPED</sequence>
<keyword evidence="5 9" id="KW-0808">Transferase</keyword>
<dbReference type="InterPro" id="IPR001497">
    <property type="entry name" value="MethylDNA_cys_MeTrfase_AS"/>
</dbReference>
<evidence type="ECO:0000256" key="9">
    <source>
        <dbReference type="HAMAP-Rule" id="MF_00772"/>
    </source>
</evidence>
<keyword evidence="3 9" id="KW-0963">Cytoplasm</keyword>
<dbReference type="OrthoDB" id="9802228at2"/>
<dbReference type="InterPro" id="IPR023546">
    <property type="entry name" value="MGMT"/>
</dbReference>
<keyword evidence="4 9" id="KW-0489">Methyltransferase</keyword>
<gene>
    <name evidence="11" type="ORF">FNU76_10750</name>
</gene>
<dbReference type="HAMAP" id="MF_00772">
    <property type="entry name" value="OGT"/>
    <property type="match status" value="1"/>
</dbReference>